<dbReference type="PROSITE" id="PS50994">
    <property type="entry name" value="INTEGRASE"/>
    <property type="match status" value="1"/>
</dbReference>
<dbReference type="PANTHER" id="PTHR41694:SF3">
    <property type="entry name" value="RNA-DIRECTED DNA POLYMERASE-RELATED"/>
    <property type="match status" value="1"/>
</dbReference>
<feature type="non-terminal residue" evidence="15">
    <location>
        <position position="1"/>
    </location>
</feature>
<evidence type="ECO:0000259" key="14">
    <source>
        <dbReference type="PROSITE" id="PS50994"/>
    </source>
</evidence>
<dbReference type="SUPFAM" id="SSF46919">
    <property type="entry name" value="N-terminal Zn binding domain of HIV integrase"/>
    <property type="match status" value="1"/>
</dbReference>
<dbReference type="PROSITE" id="PS50876">
    <property type="entry name" value="ZF_INTEGRASE"/>
    <property type="match status" value="1"/>
</dbReference>
<evidence type="ECO:0000259" key="12">
    <source>
        <dbReference type="PROSITE" id="PS50878"/>
    </source>
</evidence>
<dbReference type="InterPro" id="IPR001584">
    <property type="entry name" value="Integrase_cat-core"/>
</dbReference>
<evidence type="ECO:0000256" key="2">
    <source>
        <dbReference type="ARBA" id="ARBA00022679"/>
    </source>
</evidence>
<evidence type="ECO:0000256" key="5">
    <source>
        <dbReference type="ARBA" id="ARBA00022723"/>
    </source>
</evidence>
<keyword evidence="16" id="KW-1185">Reference proteome</keyword>
<dbReference type="AlphaFoldDB" id="A0A7K5P9J1"/>
<dbReference type="Pfam" id="PF06817">
    <property type="entry name" value="RVT_thumb"/>
    <property type="match status" value="1"/>
</dbReference>
<dbReference type="InterPro" id="IPR002156">
    <property type="entry name" value="RNaseH_domain"/>
</dbReference>
<keyword evidence="9" id="KW-0238">DNA-binding</keyword>
<keyword evidence="2" id="KW-0808">Transferase</keyword>
<dbReference type="SUPFAM" id="SSF53098">
    <property type="entry name" value="Ribonuclease H-like"/>
    <property type="match status" value="1"/>
</dbReference>
<name>A0A7K5P9J1_9CORV</name>
<reference evidence="15 16" key="1">
    <citation type="submission" date="2019-09" db="EMBL/GenBank/DDBJ databases">
        <title>Bird 10,000 Genomes (B10K) Project - Family phase.</title>
        <authorList>
            <person name="Zhang G."/>
        </authorList>
    </citation>
    <scope>NUCLEOTIDE SEQUENCE [LARGE SCALE GENOMIC DNA]</scope>
    <source>
        <strain evidence="15">B10K-DU-002-60</strain>
        <tissue evidence="15">Muscle</tissue>
    </source>
</reference>
<comment type="similarity">
    <text evidence="1">Belongs to the beta type-B retroviral polymerase family. HERV class-II K(HML-2) pol subfamily.</text>
</comment>
<evidence type="ECO:0000259" key="11">
    <source>
        <dbReference type="PROSITE" id="PS50876"/>
    </source>
</evidence>
<protein>
    <submittedName>
        <fullName evidence="15">POK25 protein</fullName>
    </submittedName>
</protein>
<evidence type="ECO:0000256" key="9">
    <source>
        <dbReference type="ARBA" id="ARBA00023125"/>
    </source>
</evidence>
<dbReference type="GO" id="GO:0035613">
    <property type="term" value="F:RNA stem-loop binding"/>
    <property type="evidence" value="ECO:0007669"/>
    <property type="project" value="TreeGrafter"/>
</dbReference>
<evidence type="ECO:0000256" key="1">
    <source>
        <dbReference type="ARBA" id="ARBA00010879"/>
    </source>
</evidence>
<feature type="non-terminal residue" evidence="15">
    <location>
        <position position="594"/>
    </location>
</feature>
<dbReference type="GO" id="GO:0003677">
    <property type="term" value="F:DNA binding"/>
    <property type="evidence" value="ECO:0007669"/>
    <property type="project" value="UniProtKB-KW"/>
</dbReference>
<dbReference type="GO" id="GO:0003964">
    <property type="term" value="F:RNA-directed DNA polymerase activity"/>
    <property type="evidence" value="ECO:0007669"/>
    <property type="project" value="UniProtKB-KW"/>
</dbReference>
<evidence type="ECO:0000256" key="10">
    <source>
        <dbReference type="PROSITE-ProRule" id="PRU00450"/>
    </source>
</evidence>
<dbReference type="InterPro" id="IPR043502">
    <property type="entry name" value="DNA/RNA_pol_sf"/>
</dbReference>
<dbReference type="Pfam" id="PF00665">
    <property type="entry name" value="rve"/>
    <property type="match status" value="1"/>
</dbReference>
<dbReference type="InterPro" id="IPR036397">
    <property type="entry name" value="RNaseH_sf"/>
</dbReference>
<dbReference type="GO" id="GO:0004523">
    <property type="term" value="F:RNA-DNA hybrid ribonuclease activity"/>
    <property type="evidence" value="ECO:0007669"/>
    <property type="project" value="InterPro"/>
</dbReference>
<dbReference type="Proteomes" id="UP000532437">
    <property type="component" value="Unassembled WGS sequence"/>
</dbReference>
<evidence type="ECO:0000256" key="3">
    <source>
        <dbReference type="ARBA" id="ARBA00022695"/>
    </source>
</evidence>
<evidence type="ECO:0000256" key="6">
    <source>
        <dbReference type="ARBA" id="ARBA00022759"/>
    </source>
</evidence>
<dbReference type="Pfam" id="PF02022">
    <property type="entry name" value="Integrase_Zn"/>
    <property type="match status" value="1"/>
</dbReference>
<sequence>EGMKNSPVICQWYVASLLSPVHAPAPRAIIHHYRDDVLVCAPTEDLLTHELDLTVNALVAVGFELQESKIQQMLPWKYLGLEIGKWTIVPQKLAIKTKIKTLADVHQLCGALTWVRPWLGLTTEDLAPLFSLLKGGEKLSSPRTLTPEARQALEKVQHHLEMRQAHRCKPGLPFRFIILGDLPYLHRIIFQWEGKRDPLSITEWVFLSHQRSKRLTRPQEMMTDLIQKARVCVRDLASCVFERNVRKLLQTNEALQFALDSYSGQISLSRPAHKIFNQEAQFILALDTVQSMEPLNALTIFTDVSGRSHRSVMTWKDPQTQQWESDIEEVKGSPQIAELATVVMAFERFNLVTNSSYVAGVVSRAENAILQEVSNQPLFKLLSKLVKLMSLRKQPFYVMHTRLHTDLLGFIAEGNRREDTLAAPVTTAALLDIFEQAKISHQLHHQNAPGLVRRFHITQDHAKAIVASCPHCQQHALPTVGAGVNPRGLSSCEIWQTDVTHFPQFGRLKCVHVSVDALSGAVYASAHTGDTSWDAMKHLVMAFSMLGIPRALKTNNSPSYKSREFRSCLQQWEVDHKTGMPHSPTGQAVVERTH</sequence>
<evidence type="ECO:0000256" key="8">
    <source>
        <dbReference type="ARBA" id="ARBA00022918"/>
    </source>
</evidence>
<dbReference type="Gene3D" id="1.10.10.200">
    <property type="match status" value="1"/>
</dbReference>
<keyword evidence="6" id="KW-0255">Endonuclease</keyword>
<keyword evidence="10" id="KW-0862">Zinc</keyword>
<evidence type="ECO:0000313" key="15">
    <source>
        <dbReference type="EMBL" id="NWT50963.1"/>
    </source>
</evidence>
<keyword evidence="5" id="KW-0479">Metal-binding</keyword>
<feature type="domain" description="Integrase-type" evidence="11">
    <location>
        <begin position="432"/>
        <end position="473"/>
    </location>
</feature>
<proteinExistence type="inferred from homology"/>
<gene>
    <name evidence="15" type="primary">Ervk25_0</name>
    <name evidence="15" type="ORF">ERYMCC_R10407</name>
</gene>
<feature type="domain" description="Integrase catalytic" evidence="14">
    <location>
        <begin position="482"/>
        <end position="594"/>
    </location>
</feature>
<dbReference type="SUPFAM" id="SSF56672">
    <property type="entry name" value="DNA/RNA polymerases"/>
    <property type="match status" value="1"/>
</dbReference>
<dbReference type="PROSITE" id="PS50878">
    <property type="entry name" value="RT_POL"/>
    <property type="match status" value="1"/>
</dbReference>
<keyword evidence="10" id="KW-0863">Zinc-finger</keyword>
<organism evidence="15 16">
    <name type="scientific">Erythrocercus mccallii</name>
    <dbReference type="NCBI Taxonomy" id="107208"/>
    <lineage>
        <taxon>Eukaryota</taxon>
        <taxon>Metazoa</taxon>
        <taxon>Chordata</taxon>
        <taxon>Craniata</taxon>
        <taxon>Vertebrata</taxon>
        <taxon>Euteleostomi</taxon>
        <taxon>Archelosauria</taxon>
        <taxon>Archosauria</taxon>
        <taxon>Dinosauria</taxon>
        <taxon>Saurischia</taxon>
        <taxon>Theropoda</taxon>
        <taxon>Coelurosauria</taxon>
        <taxon>Aves</taxon>
        <taxon>Neognathae</taxon>
        <taxon>Neoaves</taxon>
        <taxon>Telluraves</taxon>
        <taxon>Australaves</taxon>
        <taxon>Passeriformes</taxon>
        <taxon>Corvoidea</taxon>
        <taxon>Dicruridae</taxon>
        <taxon>Erythrocercus</taxon>
    </lineage>
</organism>
<dbReference type="GO" id="GO:0015074">
    <property type="term" value="P:DNA integration"/>
    <property type="evidence" value="ECO:0007669"/>
    <property type="project" value="InterPro"/>
</dbReference>
<evidence type="ECO:0000256" key="4">
    <source>
        <dbReference type="ARBA" id="ARBA00022722"/>
    </source>
</evidence>
<dbReference type="Pfam" id="PF00078">
    <property type="entry name" value="RVT_1"/>
    <property type="match status" value="1"/>
</dbReference>
<comment type="caution">
    <text evidence="15">The sequence shown here is derived from an EMBL/GenBank/DDBJ whole genome shotgun (WGS) entry which is preliminary data.</text>
</comment>
<dbReference type="InterPro" id="IPR017856">
    <property type="entry name" value="Integrase-like_N"/>
</dbReference>
<dbReference type="Gene3D" id="3.30.70.270">
    <property type="match status" value="2"/>
</dbReference>
<dbReference type="EMBL" id="VZRG01000165">
    <property type="protein sequence ID" value="NWT50963.1"/>
    <property type="molecule type" value="Genomic_DNA"/>
</dbReference>
<dbReference type="InterPro" id="IPR043128">
    <property type="entry name" value="Rev_trsase/Diguanyl_cyclase"/>
</dbReference>
<dbReference type="InterPro" id="IPR003308">
    <property type="entry name" value="Integrase_Zn-bd_dom_N"/>
</dbReference>
<dbReference type="InterPro" id="IPR012337">
    <property type="entry name" value="RNaseH-like_sf"/>
</dbReference>
<feature type="domain" description="RNase H type-1" evidence="13">
    <location>
        <begin position="294"/>
        <end position="427"/>
    </location>
</feature>
<dbReference type="GO" id="GO:0008270">
    <property type="term" value="F:zinc ion binding"/>
    <property type="evidence" value="ECO:0007669"/>
    <property type="project" value="UniProtKB-KW"/>
</dbReference>
<keyword evidence="3" id="KW-0548">Nucleotidyltransferase</keyword>
<dbReference type="InterPro" id="IPR000477">
    <property type="entry name" value="RT_dom"/>
</dbReference>
<evidence type="ECO:0000256" key="7">
    <source>
        <dbReference type="ARBA" id="ARBA00022801"/>
    </source>
</evidence>
<dbReference type="InterPro" id="IPR010661">
    <property type="entry name" value="RVT_thumb"/>
</dbReference>
<keyword evidence="8" id="KW-0695">RNA-directed DNA polymerase</keyword>
<dbReference type="Gene3D" id="3.30.420.10">
    <property type="entry name" value="Ribonuclease H-like superfamily/Ribonuclease H"/>
    <property type="match status" value="2"/>
</dbReference>
<keyword evidence="7" id="KW-0378">Hydrolase</keyword>
<dbReference type="PANTHER" id="PTHR41694">
    <property type="entry name" value="ENDOGENOUS RETROVIRUS GROUP K MEMBER POL PROTEIN"/>
    <property type="match status" value="1"/>
</dbReference>
<dbReference type="PROSITE" id="PS50879">
    <property type="entry name" value="RNASE_H_1"/>
    <property type="match status" value="1"/>
</dbReference>
<accession>A0A7K5P9J1</accession>
<evidence type="ECO:0000313" key="16">
    <source>
        <dbReference type="Proteomes" id="UP000532437"/>
    </source>
</evidence>
<feature type="domain" description="Reverse transcriptase" evidence="12">
    <location>
        <begin position="1"/>
        <end position="83"/>
    </location>
</feature>
<evidence type="ECO:0000259" key="13">
    <source>
        <dbReference type="PROSITE" id="PS50879"/>
    </source>
</evidence>
<keyword evidence="4" id="KW-0540">Nuclease</keyword>